<evidence type="ECO:0000256" key="4">
    <source>
        <dbReference type="ARBA" id="ARBA00022870"/>
    </source>
</evidence>
<evidence type="ECO:0000313" key="26">
    <source>
        <dbReference type="EMBL" id="QLI55308.1"/>
    </source>
</evidence>
<evidence type="ECO:0000313" key="10">
    <source>
        <dbReference type="EMBL" id="ALH44314.1"/>
    </source>
</evidence>
<keyword evidence="5" id="KW-0426">Late protein</keyword>
<evidence type="ECO:0000256" key="6">
    <source>
        <dbReference type="ARBA" id="ARBA00022989"/>
    </source>
</evidence>
<keyword evidence="7 9" id="KW-0472">Membrane</keyword>
<keyword evidence="1" id="KW-0597">Phosphoprotein</keyword>
<evidence type="ECO:0000313" key="30">
    <source>
        <dbReference type="EMBL" id="QLI56287.1"/>
    </source>
</evidence>
<dbReference type="EMBL" id="MT510668">
    <property type="protein sequence ID" value="QLI56198.1"/>
    <property type="molecule type" value="Genomic_DNA"/>
</dbReference>
<dbReference type="EMBL" id="KT271458">
    <property type="protein sequence ID" value="ALH44665.1"/>
    <property type="molecule type" value="Genomic_DNA"/>
</dbReference>
<dbReference type="EMBL" id="MT510657">
    <property type="protein sequence ID" value="QLI55219.1"/>
    <property type="molecule type" value="Genomic_DNA"/>
</dbReference>
<dbReference type="EMBL" id="MT510658">
    <property type="protein sequence ID" value="QLI55308.1"/>
    <property type="molecule type" value="Genomic_DNA"/>
</dbReference>
<evidence type="ECO:0000256" key="3">
    <source>
        <dbReference type="ARBA" id="ARBA00022692"/>
    </source>
</evidence>
<dbReference type="Pfam" id="PF04541">
    <property type="entry name" value="Herpes_U34"/>
    <property type="match status" value="1"/>
</dbReference>
<dbReference type="EMBL" id="KT271467">
    <property type="protein sequence ID" value="ALH45453.1"/>
    <property type="molecule type" value="Genomic_DNA"/>
</dbReference>
<dbReference type="EMBL" id="KT271459">
    <property type="protein sequence ID" value="ALH44753.1"/>
    <property type="molecule type" value="Genomic_DNA"/>
</dbReference>
<keyword evidence="3 9" id="KW-0812">Transmembrane</keyword>
<dbReference type="EMBL" id="KT271462">
    <property type="protein sequence ID" value="ALH45017.1"/>
    <property type="molecule type" value="Genomic_DNA"/>
</dbReference>
<protein>
    <submittedName>
        <fullName evidence="12">ORF67</fullName>
    </submittedName>
</protein>
<evidence type="ECO:0000256" key="7">
    <source>
        <dbReference type="ARBA" id="ARBA00023136"/>
    </source>
</evidence>
<evidence type="ECO:0000313" key="15">
    <source>
        <dbReference type="EMBL" id="ALH44753.1"/>
    </source>
</evidence>
<evidence type="ECO:0000256" key="8">
    <source>
        <dbReference type="ARBA" id="ARBA00043948"/>
    </source>
</evidence>
<dbReference type="EMBL" id="KT271463">
    <property type="protein sequence ID" value="ALH45105.1"/>
    <property type="molecule type" value="Genomic_DNA"/>
</dbReference>
<gene>
    <name evidence="12" type="primary">ORF67</name>
</gene>
<evidence type="ECO:0000313" key="20">
    <source>
        <dbReference type="EMBL" id="ALH45191.1"/>
    </source>
</evidence>
<evidence type="ECO:0000256" key="9">
    <source>
        <dbReference type="SAM" id="Phobius"/>
    </source>
</evidence>
<organismHost>
    <name type="scientific">Homo sapiens</name>
    <name type="common">Human</name>
    <dbReference type="NCBI Taxonomy" id="9606"/>
</organismHost>
<evidence type="ECO:0000313" key="28">
    <source>
        <dbReference type="EMBL" id="QLI56109.1"/>
    </source>
</evidence>
<evidence type="ECO:0000313" key="12">
    <source>
        <dbReference type="EMBL" id="ALH44490.1"/>
    </source>
</evidence>
<dbReference type="EMBL" id="MT510656">
    <property type="protein sequence ID" value="QLI55130.1"/>
    <property type="molecule type" value="Genomic_DNA"/>
</dbReference>
<dbReference type="EMBL" id="KT271456">
    <property type="protein sequence ID" value="ALH44490.1"/>
    <property type="molecule type" value="Genomic_DNA"/>
</dbReference>
<dbReference type="EMBL" id="KT271455">
    <property type="protein sequence ID" value="ALH44402.1"/>
    <property type="molecule type" value="Genomic_DNA"/>
</dbReference>
<evidence type="ECO:0000313" key="23">
    <source>
        <dbReference type="EMBL" id="ALH45541.1"/>
    </source>
</evidence>
<dbReference type="EMBL" id="MT510666">
    <property type="protein sequence ID" value="QLI56020.1"/>
    <property type="molecule type" value="Genomic_DNA"/>
</dbReference>
<dbReference type="EMBL" id="KT271464">
    <property type="protein sequence ID" value="ALH45191.1"/>
    <property type="molecule type" value="Genomic_DNA"/>
</dbReference>
<evidence type="ECO:0000256" key="2">
    <source>
        <dbReference type="ARBA" id="ARBA00022562"/>
    </source>
</evidence>
<evidence type="ECO:0000313" key="25">
    <source>
        <dbReference type="EMBL" id="QLI55219.1"/>
    </source>
</evidence>
<reference evidence="24" key="3">
    <citation type="submission" date="2020-07" db="EMBL/GenBank/DDBJ databases">
        <title>Tumor-specific changes in Kaposi sarcoma-associated herpesvirus genomes in Ugandan adults with Kaposi sarcoma.</title>
        <authorList>
            <person name="Goldman J.D."/>
            <person name="Zhao H."/>
            <person name="Pankow A.P."/>
            <person name="Okuku F."/>
            <person name="Schmitt M.W."/>
            <person name="Chen L.H."/>
            <person name="Hill C.A."/>
            <person name="Casper C."/>
            <person name="Phipps W.T."/>
            <person name="Mullins J.I."/>
        </authorList>
    </citation>
    <scope>NUCLEOTIDE SEQUENCE</scope>
    <source>
        <strain evidence="24">U008-B</strain>
        <strain evidence="25">U008-D</strain>
        <strain evidence="26">U008-o1</strain>
        <strain evidence="27">U020-B</strain>
        <strain evidence="28">U020-C</strain>
        <strain evidence="29">U020-o1</strain>
        <strain evidence="30">U023-o1</strain>
    </source>
</reference>
<comment type="subcellular location">
    <subcellularLocation>
        <location evidence="8">Host nucleus inner membrane</location>
        <topology evidence="8">Single-pass membrane protein</topology>
    </subcellularLocation>
</comment>
<dbReference type="EMBL" id="KT271468">
    <property type="protein sequence ID" value="ALH45541.1"/>
    <property type="molecule type" value="Genomic_DNA"/>
</dbReference>
<keyword evidence="2" id="KW-1048">Host nucleus</keyword>
<keyword evidence="4" id="KW-1043">Host membrane</keyword>
<reference evidence="24" key="2">
    <citation type="submission" date="2020-05" db="EMBL/GenBank/DDBJ databases">
        <authorList>
            <person name="Santiago J.C.A."/>
        </authorList>
    </citation>
    <scope>NUCLEOTIDE SEQUENCE</scope>
    <source>
        <strain evidence="24">U008-B</strain>
        <strain evidence="25">U008-D</strain>
        <strain evidence="26">U008-o1</strain>
        <strain evidence="27">U020-B</strain>
        <strain evidence="28">U020-C</strain>
        <strain evidence="29">U020-o1</strain>
        <strain evidence="30">U023-o1</strain>
    </source>
</reference>
<evidence type="ECO:0000313" key="11">
    <source>
        <dbReference type="EMBL" id="ALH44402.1"/>
    </source>
</evidence>
<evidence type="ECO:0000313" key="27">
    <source>
        <dbReference type="EMBL" id="QLI56020.1"/>
    </source>
</evidence>
<dbReference type="EMBL" id="MT510669">
    <property type="protein sequence ID" value="QLI56287.1"/>
    <property type="molecule type" value="Genomic_DNA"/>
</dbReference>
<evidence type="ECO:0000313" key="17">
    <source>
        <dbReference type="EMBL" id="ALH44929.1"/>
    </source>
</evidence>
<sequence>MSVVGKRVVDELCRVVSSYLGQSGQSLDLERCIDGAPVYAKGGATAICTVRMQHGCVYHLEFVYKFWAHLLEEMHYPFSPCFVISNNGLSTTLKCFLCRPSDAVSQFGHVLPVESDVYLAKNTSVVLGQDDFTKFKASLVFSKNLGVYNSMVICRTYFTDYRQVLQFLVVTPKSHKRLKSLLETVYCLAAPVADSAAQGGAGFPTNGRDARACTSDVTAVYWAGQGGRTARILGAFQWSLGRAVALVRRSWPWISAGIAFLCLGLVWMRPS</sequence>
<name>A0A0N9RM30_HHV8</name>
<evidence type="ECO:0000313" key="24">
    <source>
        <dbReference type="EMBL" id="QLI55130.1"/>
    </source>
</evidence>
<evidence type="ECO:0000313" key="22">
    <source>
        <dbReference type="EMBL" id="ALH45453.1"/>
    </source>
</evidence>
<keyword evidence="6 9" id="KW-1133">Transmembrane helix</keyword>
<evidence type="ECO:0000313" key="16">
    <source>
        <dbReference type="EMBL" id="ALH44841.1"/>
    </source>
</evidence>
<proteinExistence type="inferred from homology"/>
<reference evidence="12" key="1">
    <citation type="journal article" date="2015" name="J. Virol.">
        <title>Whole-Genome Sequencing of Kaposi's Sarcoma-Associated Herpesvirus from Zambian Kaposi's Sarcoma Biopsy Specimens Reveals Unique Viral Diversity.</title>
        <authorList>
            <person name="Olp L.N."/>
            <person name="Jeanniard A."/>
            <person name="Marimo C."/>
            <person name="West J.T."/>
            <person name="Wood C."/>
        </authorList>
    </citation>
    <scope>NUCLEOTIDE SEQUENCE</scope>
    <source>
        <strain evidence="10">ZM027</strain>
        <strain evidence="11">ZM091</strain>
        <strain evidence="12">ZM095</strain>
        <strain evidence="13">ZM102</strain>
        <strain evidence="14">ZM106</strain>
        <strain evidence="15">ZM108</strain>
        <strain evidence="16">ZM114</strain>
        <strain evidence="17">ZM116</strain>
        <strain evidence="18">ZM117</strain>
        <strain evidence="19">ZM118</strain>
        <strain evidence="20">ZM121</strain>
        <strain evidence="21">ZM123</strain>
        <strain evidence="22">ZM128</strain>
        <strain evidence="23">ZM130</strain>
    </source>
</reference>
<dbReference type="EMBL" id="KT271460">
    <property type="protein sequence ID" value="ALH44841.1"/>
    <property type="molecule type" value="Genomic_DNA"/>
</dbReference>
<dbReference type="HAMAP" id="MF_04024">
    <property type="entry name" value="HSV_NEC2"/>
    <property type="match status" value="1"/>
</dbReference>
<evidence type="ECO:0000313" key="29">
    <source>
        <dbReference type="EMBL" id="QLI56198.1"/>
    </source>
</evidence>
<evidence type="ECO:0000313" key="21">
    <source>
        <dbReference type="EMBL" id="ALH45279.1"/>
    </source>
</evidence>
<organism evidence="12">
    <name type="scientific">Human herpesvirus 8</name>
    <name type="common">HHV-8</name>
    <name type="synonym">Kaposi's sarcoma-associated herpesvirus</name>
    <dbReference type="NCBI Taxonomy" id="37296"/>
    <lineage>
        <taxon>Viruses</taxon>
        <taxon>Duplodnaviria</taxon>
        <taxon>Heunggongvirae</taxon>
        <taxon>Peploviricota</taxon>
        <taxon>Herviviricetes</taxon>
        <taxon>Herpesvirales</taxon>
        <taxon>Orthoherpesviridae</taxon>
        <taxon>Gammaherpesvirinae</taxon>
        <taxon>Rhadinovirus</taxon>
        <taxon>Rhadinovirus humangamma8</taxon>
    </lineage>
</organism>
<accession>A0A0N9RM30</accession>
<evidence type="ECO:0000313" key="14">
    <source>
        <dbReference type="EMBL" id="ALH44665.1"/>
    </source>
</evidence>
<dbReference type="EMBL" id="KT271454">
    <property type="protein sequence ID" value="ALH44314.1"/>
    <property type="molecule type" value="Genomic_DNA"/>
</dbReference>
<evidence type="ECO:0000313" key="18">
    <source>
        <dbReference type="EMBL" id="ALH45017.1"/>
    </source>
</evidence>
<evidence type="ECO:0000313" key="19">
    <source>
        <dbReference type="EMBL" id="ALH45105.1"/>
    </source>
</evidence>
<dbReference type="InterPro" id="IPR007626">
    <property type="entry name" value="Herpesvirus_viron_egress-type"/>
</dbReference>
<dbReference type="EMBL" id="KT271461">
    <property type="protein sequence ID" value="ALH44929.1"/>
    <property type="molecule type" value="Genomic_DNA"/>
</dbReference>
<evidence type="ECO:0000313" key="13">
    <source>
        <dbReference type="EMBL" id="ALH44577.1"/>
    </source>
</evidence>
<dbReference type="EMBL" id="KT271457">
    <property type="protein sequence ID" value="ALH44577.1"/>
    <property type="molecule type" value="Genomic_DNA"/>
</dbReference>
<dbReference type="EMBL" id="MT510667">
    <property type="protein sequence ID" value="QLI56109.1"/>
    <property type="molecule type" value="Genomic_DNA"/>
</dbReference>
<evidence type="ECO:0000256" key="1">
    <source>
        <dbReference type="ARBA" id="ARBA00022553"/>
    </source>
</evidence>
<dbReference type="GO" id="GO:0044201">
    <property type="term" value="C:host cell nuclear inner membrane"/>
    <property type="evidence" value="ECO:0007669"/>
    <property type="project" value="UniProtKB-SubCell"/>
</dbReference>
<feature type="transmembrane region" description="Helical" evidence="9">
    <location>
        <begin position="250"/>
        <end position="268"/>
    </location>
</feature>
<evidence type="ECO:0000256" key="5">
    <source>
        <dbReference type="ARBA" id="ARBA00022921"/>
    </source>
</evidence>
<dbReference type="EMBL" id="KT271465">
    <property type="protein sequence ID" value="ALH45279.1"/>
    <property type="molecule type" value="Genomic_DNA"/>
</dbReference>